<comment type="subcellular location">
    <subcellularLocation>
        <location evidence="2">Cytoplasm</location>
    </subcellularLocation>
</comment>
<evidence type="ECO:0000256" key="7">
    <source>
        <dbReference type="ARBA" id="ARBA00051086"/>
    </source>
</evidence>
<evidence type="ECO:0000256" key="10">
    <source>
        <dbReference type="ARBA" id="ARBA00071467"/>
    </source>
</evidence>
<dbReference type="Proteomes" id="UP000292052">
    <property type="component" value="Unassembled WGS sequence"/>
</dbReference>
<evidence type="ECO:0000313" key="14">
    <source>
        <dbReference type="Proteomes" id="UP000292052"/>
    </source>
</evidence>
<keyword evidence="14" id="KW-1185">Reference proteome</keyword>
<keyword evidence="4" id="KW-0963">Cytoplasm</keyword>
<dbReference type="AlphaFoldDB" id="A0A482VRC4"/>
<accession>A0A482VRC4</accession>
<comment type="cofactor">
    <cofactor evidence="1">
        <name>Mg(2+)</name>
        <dbReference type="ChEBI" id="CHEBI:18420"/>
    </cofactor>
</comment>
<evidence type="ECO:0000259" key="12">
    <source>
        <dbReference type="PROSITE" id="PS51462"/>
    </source>
</evidence>
<comment type="function">
    <text evidence="8">Hydrolyzes UDP-glucose to glucose 1-phosphate and UMP and ADP-ribose to ribose 5-phosphate and AMP. The physiological substrate is probably UDP-glucose. Poor activity on other substrates such as ADP-glucose, CDP-glucose, GDP-glucose and GDP-mannose.</text>
</comment>
<evidence type="ECO:0000256" key="11">
    <source>
        <dbReference type="ARBA" id="ARBA00080475"/>
    </source>
</evidence>
<dbReference type="GO" id="GO:0005737">
    <property type="term" value="C:cytoplasm"/>
    <property type="evidence" value="ECO:0007669"/>
    <property type="project" value="UniProtKB-SubCell"/>
</dbReference>
<evidence type="ECO:0000256" key="9">
    <source>
        <dbReference type="ARBA" id="ARBA00066480"/>
    </source>
</evidence>
<proteinExistence type="predicted"/>
<dbReference type="Gene3D" id="3.90.79.10">
    <property type="entry name" value="Nucleoside Triphosphate Pyrophosphohydrolase"/>
    <property type="match status" value="1"/>
</dbReference>
<keyword evidence="5" id="KW-0378">Hydrolase</keyword>
<dbReference type="GO" id="GO:0019693">
    <property type="term" value="P:ribose phosphate metabolic process"/>
    <property type="evidence" value="ECO:0007669"/>
    <property type="project" value="TreeGrafter"/>
</dbReference>
<comment type="caution">
    <text evidence="13">The sequence shown here is derived from an EMBL/GenBank/DDBJ whole genome shotgun (WGS) entry which is preliminary data.</text>
</comment>
<evidence type="ECO:0000256" key="1">
    <source>
        <dbReference type="ARBA" id="ARBA00001946"/>
    </source>
</evidence>
<comment type="subunit">
    <text evidence="3">Homodimer.</text>
</comment>
<evidence type="ECO:0000256" key="3">
    <source>
        <dbReference type="ARBA" id="ARBA00011738"/>
    </source>
</evidence>
<keyword evidence="6" id="KW-0460">Magnesium</keyword>
<dbReference type="GO" id="GO:0046872">
    <property type="term" value="F:metal ion binding"/>
    <property type="evidence" value="ECO:0007669"/>
    <property type="project" value="InterPro"/>
</dbReference>
<reference evidence="13 14" key="1">
    <citation type="submission" date="2017-03" db="EMBL/GenBank/DDBJ databases">
        <title>Genome of the blue death feigning beetle - Asbolus verrucosus.</title>
        <authorList>
            <person name="Rider S.D."/>
        </authorList>
    </citation>
    <scope>NUCLEOTIDE SEQUENCE [LARGE SCALE GENOMIC DNA]</scope>
    <source>
        <strain evidence="13">Butters</strain>
        <tissue evidence="13">Head and leg muscle</tissue>
    </source>
</reference>
<dbReference type="PANTHER" id="PTHR11839:SF15">
    <property type="entry name" value="URIDINE DIPHOSPHATE GLUCOSE PYROPHOSPHATASE NUDT14"/>
    <property type="match status" value="1"/>
</dbReference>
<dbReference type="PANTHER" id="PTHR11839">
    <property type="entry name" value="UDP/ADP-SUGAR PYROPHOSPHATASE"/>
    <property type="match status" value="1"/>
</dbReference>
<dbReference type="GO" id="GO:0006753">
    <property type="term" value="P:nucleoside phosphate metabolic process"/>
    <property type="evidence" value="ECO:0007669"/>
    <property type="project" value="TreeGrafter"/>
</dbReference>
<dbReference type="OrthoDB" id="10249920at2759"/>
<organism evidence="13 14">
    <name type="scientific">Asbolus verrucosus</name>
    <name type="common">Desert ironclad beetle</name>
    <dbReference type="NCBI Taxonomy" id="1661398"/>
    <lineage>
        <taxon>Eukaryota</taxon>
        <taxon>Metazoa</taxon>
        <taxon>Ecdysozoa</taxon>
        <taxon>Arthropoda</taxon>
        <taxon>Hexapoda</taxon>
        <taxon>Insecta</taxon>
        <taxon>Pterygota</taxon>
        <taxon>Neoptera</taxon>
        <taxon>Endopterygota</taxon>
        <taxon>Coleoptera</taxon>
        <taxon>Polyphaga</taxon>
        <taxon>Cucujiformia</taxon>
        <taxon>Tenebrionidae</taxon>
        <taxon>Pimeliinae</taxon>
        <taxon>Asbolus</taxon>
    </lineage>
</organism>
<dbReference type="SUPFAM" id="SSF55811">
    <property type="entry name" value="Nudix"/>
    <property type="match status" value="1"/>
</dbReference>
<dbReference type="EC" id="3.6.1.45" evidence="9"/>
<dbReference type="CDD" id="cd18887">
    <property type="entry name" value="NUDIX_UGPPase_Nudt14"/>
    <property type="match status" value="1"/>
</dbReference>
<dbReference type="FunFam" id="3.90.79.10:FF:000035">
    <property type="entry name" value="Uridine diphosphate glucose pyrophosphatase"/>
    <property type="match status" value="1"/>
</dbReference>
<evidence type="ECO:0000256" key="5">
    <source>
        <dbReference type="ARBA" id="ARBA00022801"/>
    </source>
</evidence>
<name>A0A482VRC4_ASBVE</name>
<evidence type="ECO:0000256" key="2">
    <source>
        <dbReference type="ARBA" id="ARBA00004496"/>
    </source>
</evidence>
<dbReference type="EMBL" id="QDEB01070312">
    <property type="protein sequence ID" value="RZC35501.1"/>
    <property type="molecule type" value="Genomic_DNA"/>
</dbReference>
<dbReference type="PROSITE" id="PS51462">
    <property type="entry name" value="NUDIX"/>
    <property type="match status" value="1"/>
</dbReference>
<feature type="domain" description="Nudix hydrolase" evidence="12">
    <location>
        <begin position="38"/>
        <end position="194"/>
    </location>
</feature>
<dbReference type="STRING" id="1661398.A0A482VRC4"/>
<dbReference type="InterPro" id="IPR015797">
    <property type="entry name" value="NUDIX_hydrolase-like_dom_sf"/>
</dbReference>
<dbReference type="NCBIfam" id="TIGR00052">
    <property type="entry name" value="nudix-type nucleoside diphosphatase, YffH/AdpP family"/>
    <property type="match status" value="1"/>
</dbReference>
<dbReference type="InterPro" id="IPR004385">
    <property type="entry name" value="NDP_pyrophosphatase"/>
</dbReference>
<evidence type="ECO:0000256" key="6">
    <source>
        <dbReference type="ARBA" id="ARBA00022842"/>
    </source>
</evidence>
<comment type="catalytic activity">
    <reaction evidence="7">
        <text>UDP-sugar + H2O = UMP + alpha-D-aldose 1-phosphate.</text>
        <dbReference type="EC" id="3.6.1.45"/>
    </reaction>
</comment>
<dbReference type="InterPro" id="IPR000086">
    <property type="entry name" value="NUDIX_hydrolase_dom"/>
</dbReference>
<sequence length="211" mass="24130">MENIADVYVTDYIPTIYTTPCTMRYTQNGKTMEKGIFAERNGVLIIVYNKTQNVLSLVRQFRPSVYLSCIPVEDRKGKIDTVKYPAGLGITLEFCAGLEDKNAPTEQIAREEILEECGYDVPLTRLEKIGTFKNLTETTGARSTFFYCEVTDEMRVTKGGGVDDEIIEVIEMPVEEVLNYARNGYVNSPVNFMYGLYWFLCNKYKPRNQQL</sequence>
<evidence type="ECO:0000256" key="4">
    <source>
        <dbReference type="ARBA" id="ARBA00022490"/>
    </source>
</evidence>
<dbReference type="GO" id="GO:0008768">
    <property type="term" value="F:UDP-sugar diphosphatase activity"/>
    <property type="evidence" value="ECO:0007669"/>
    <property type="project" value="UniProtKB-EC"/>
</dbReference>
<protein>
    <recommendedName>
        <fullName evidence="10">Uridine diphosphate glucose pyrophosphatase NUDT14</fullName>
        <ecNumber evidence="9">3.6.1.45</ecNumber>
    </recommendedName>
    <alternativeName>
        <fullName evidence="11">Nucleoside diphosphate-linked moiety X motif 14</fullName>
    </alternativeName>
</protein>
<evidence type="ECO:0000256" key="8">
    <source>
        <dbReference type="ARBA" id="ARBA00054674"/>
    </source>
</evidence>
<gene>
    <name evidence="13" type="ORF">BDFB_010487</name>
</gene>
<evidence type="ECO:0000313" key="13">
    <source>
        <dbReference type="EMBL" id="RZC35501.1"/>
    </source>
</evidence>